<dbReference type="EMBL" id="MEWG01000026">
    <property type="protein sequence ID" value="OGC77110.1"/>
    <property type="molecule type" value="Genomic_DNA"/>
</dbReference>
<comment type="caution">
    <text evidence="1">The sequence shown here is derived from an EMBL/GenBank/DDBJ whole genome shotgun (WGS) entry which is preliminary data.</text>
</comment>
<proteinExistence type="predicted"/>
<evidence type="ECO:0000313" key="1">
    <source>
        <dbReference type="EMBL" id="OGC77110.1"/>
    </source>
</evidence>
<accession>A0A1F4X5Y5</accession>
<evidence type="ECO:0000313" key="2">
    <source>
        <dbReference type="Proteomes" id="UP000176815"/>
    </source>
</evidence>
<gene>
    <name evidence="1" type="ORF">A2619_00280</name>
</gene>
<dbReference type="AlphaFoldDB" id="A0A1F4X5Y5"/>
<dbReference type="Proteomes" id="UP000176815">
    <property type="component" value="Unassembled WGS sequence"/>
</dbReference>
<sequence>MPNTETYSDDLFTKAKLLVDTFPFRKLAEKHFGNITYTGSAVFNLMVDPDIDSNIILNPMDKSKIIAFANDLTDIKECRKVILYNRIYEDVPYFVINIERFTFEGETWVLTFFIQENDFQGAIKRNAELLNKVTPENRKIILDIKNWRLQNNLKADIPSVYVYEAVLENGVTDIEGFKKYAVSKKPVLNLL</sequence>
<name>A0A1F4X5Y5_UNCKA</name>
<reference evidence="1 2" key="1">
    <citation type="journal article" date="2016" name="Nat. Commun.">
        <title>Thousands of microbial genomes shed light on interconnected biogeochemical processes in an aquifer system.</title>
        <authorList>
            <person name="Anantharaman K."/>
            <person name="Brown C.T."/>
            <person name="Hug L.A."/>
            <person name="Sharon I."/>
            <person name="Castelle C.J."/>
            <person name="Probst A.J."/>
            <person name="Thomas B.C."/>
            <person name="Singh A."/>
            <person name="Wilkins M.J."/>
            <person name="Karaoz U."/>
            <person name="Brodie E.L."/>
            <person name="Williams K.H."/>
            <person name="Hubbard S.S."/>
            <person name="Banfield J.F."/>
        </authorList>
    </citation>
    <scope>NUCLEOTIDE SEQUENCE [LARGE SCALE GENOMIC DNA]</scope>
</reference>
<organism evidence="1 2">
    <name type="scientific">candidate division WWE3 bacterium RIFOXYD1_FULL_39_9</name>
    <dbReference type="NCBI Taxonomy" id="1802649"/>
    <lineage>
        <taxon>Bacteria</taxon>
        <taxon>Katanobacteria</taxon>
    </lineage>
</organism>
<evidence type="ECO:0008006" key="3">
    <source>
        <dbReference type="Google" id="ProtNLM"/>
    </source>
</evidence>
<protein>
    <recommendedName>
        <fullName evidence="3">Polymerase nucleotidyl transferase domain-containing protein</fullName>
    </recommendedName>
</protein>